<keyword evidence="2" id="KW-1185">Reference proteome</keyword>
<evidence type="ECO:0000313" key="1">
    <source>
        <dbReference type="EMBL" id="ANE50764.1"/>
    </source>
</evidence>
<protein>
    <submittedName>
        <fullName evidence="1">Uncharacterized protein</fullName>
    </submittedName>
</protein>
<dbReference type="KEGG" id="fla:SY85_09890"/>
<dbReference type="AlphaFoldDB" id="A0A172TV52"/>
<gene>
    <name evidence="1" type="ORF">SY85_09890</name>
</gene>
<dbReference type="Proteomes" id="UP000077177">
    <property type="component" value="Chromosome"/>
</dbReference>
<reference evidence="1 2" key="2">
    <citation type="journal article" date="2016" name="Int. J. Syst. Evol. Microbiol.">
        <title>Flavisolibacter tropicus sp. nov., isolated from tropical soil.</title>
        <authorList>
            <person name="Lee J.J."/>
            <person name="Kang M.S."/>
            <person name="Kim G.S."/>
            <person name="Lee C.S."/>
            <person name="Lim S."/>
            <person name="Lee J."/>
            <person name="Roh S.H."/>
            <person name="Kang H."/>
            <person name="Ha J.M."/>
            <person name="Bae S."/>
            <person name="Jung H.Y."/>
            <person name="Kim M.K."/>
        </authorList>
    </citation>
    <scope>NUCLEOTIDE SEQUENCE [LARGE SCALE GENOMIC DNA]</scope>
    <source>
        <strain evidence="1 2">LCS9</strain>
    </source>
</reference>
<proteinExistence type="predicted"/>
<reference evidence="2" key="1">
    <citation type="submission" date="2015-01" db="EMBL/GenBank/DDBJ databases">
        <title>Flavisolibacter sp./LCS9/ whole genome sequencing.</title>
        <authorList>
            <person name="Kim M.K."/>
            <person name="Srinivasan S."/>
            <person name="Lee J.-J."/>
        </authorList>
    </citation>
    <scope>NUCLEOTIDE SEQUENCE [LARGE SCALE GENOMIC DNA]</scope>
    <source>
        <strain evidence="2">LCS9</strain>
    </source>
</reference>
<accession>A0A172TV52</accession>
<name>A0A172TV52_9BACT</name>
<evidence type="ECO:0000313" key="2">
    <source>
        <dbReference type="Proteomes" id="UP000077177"/>
    </source>
</evidence>
<sequence>MNSGQIAGVCPLPFDRLGIKRRVTNARGVTISGLVENEGLNLVTRNLEICNLKSPKRTSIPYTAKNKVI</sequence>
<dbReference type="EMBL" id="CP011390">
    <property type="protein sequence ID" value="ANE50764.1"/>
    <property type="molecule type" value="Genomic_DNA"/>
</dbReference>
<organism evidence="1 2">
    <name type="scientific">Flavisolibacter tropicus</name>
    <dbReference type="NCBI Taxonomy" id="1492898"/>
    <lineage>
        <taxon>Bacteria</taxon>
        <taxon>Pseudomonadati</taxon>
        <taxon>Bacteroidota</taxon>
        <taxon>Chitinophagia</taxon>
        <taxon>Chitinophagales</taxon>
        <taxon>Chitinophagaceae</taxon>
        <taxon>Flavisolibacter</taxon>
    </lineage>
</organism>